<dbReference type="PANTHER" id="PTHR31048">
    <property type="entry name" value="OS03G0233200 PROTEIN"/>
    <property type="match status" value="1"/>
</dbReference>
<dbReference type="EMBL" id="JACEIK010000596">
    <property type="protein sequence ID" value="MCD7459568.1"/>
    <property type="molecule type" value="Genomic_DNA"/>
</dbReference>
<dbReference type="Gene3D" id="2.60.110.10">
    <property type="entry name" value="Thaumatin"/>
    <property type="match status" value="1"/>
</dbReference>
<dbReference type="PROSITE" id="PS51367">
    <property type="entry name" value="THAUMATIN_2"/>
    <property type="match status" value="1"/>
</dbReference>
<dbReference type="PIRSF" id="PIRSF002703">
    <property type="entry name" value="Thaumatin"/>
    <property type="match status" value="1"/>
</dbReference>
<evidence type="ECO:0008006" key="4">
    <source>
        <dbReference type="Google" id="ProtNLM"/>
    </source>
</evidence>
<protein>
    <recommendedName>
        <fullName evidence="4">Osmotin-like protein</fullName>
    </recommendedName>
</protein>
<accession>A0ABS8SL87</accession>
<name>A0ABS8SL87_DATST</name>
<dbReference type="InterPro" id="IPR037176">
    <property type="entry name" value="Osmotin/thaumatin-like_sf"/>
</dbReference>
<keyword evidence="3" id="KW-1185">Reference proteome</keyword>
<evidence type="ECO:0000256" key="1">
    <source>
        <dbReference type="SAM" id="SignalP"/>
    </source>
</evidence>
<dbReference type="SUPFAM" id="SSF49870">
    <property type="entry name" value="Osmotin, thaumatin-like protein"/>
    <property type="match status" value="1"/>
</dbReference>
<sequence length="135" mass="14816">MSHLTTCSVLPPLAFVTYTYASGVFEVHNNCPYTVWAACIGGRRLGWNPSWWFLGPTSFDGAGRGGCIRQSDCGGVLECKGEGRPPNTLAEYALNQFSNLDFWDISVIDGFNIPMSFGPTKLGQKNVMEFNARPI</sequence>
<evidence type="ECO:0000313" key="3">
    <source>
        <dbReference type="Proteomes" id="UP000823775"/>
    </source>
</evidence>
<comment type="caution">
    <text evidence="2">The sequence shown here is derived from an EMBL/GenBank/DDBJ whole genome shotgun (WGS) entry which is preliminary data.</text>
</comment>
<dbReference type="Proteomes" id="UP000823775">
    <property type="component" value="Unassembled WGS sequence"/>
</dbReference>
<gene>
    <name evidence="2" type="ORF">HAX54_041336</name>
</gene>
<reference evidence="2 3" key="1">
    <citation type="journal article" date="2021" name="BMC Genomics">
        <title>Datura genome reveals duplications of psychoactive alkaloid biosynthetic genes and high mutation rate following tissue culture.</title>
        <authorList>
            <person name="Rajewski A."/>
            <person name="Carter-House D."/>
            <person name="Stajich J."/>
            <person name="Litt A."/>
        </authorList>
    </citation>
    <scope>NUCLEOTIDE SEQUENCE [LARGE SCALE GENOMIC DNA]</scope>
    <source>
        <strain evidence="2">AR-01</strain>
    </source>
</reference>
<evidence type="ECO:0000313" key="2">
    <source>
        <dbReference type="EMBL" id="MCD7459568.1"/>
    </source>
</evidence>
<dbReference type="SMART" id="SM00205">
    <property type="entry name" value="THN"/>
    <property type="match status" value="1"/>
</dbReference>
<feature type="chain" id="PRO_5047095711" description="Osmotin-like protein" evidence="1">
    <location>
        <begin position="22"/>
        <end position="135"/>
    </location>
</feature>
<dbReference type="InterPro" id="IPR001938">
    <property type="entry name" value="Thaumatin"/>
</dbReference>
<keyword evidence="1" id="KW-0732">Signal</keyword>
<organism evidence="2 3">
    <name type="scientific">Datura stramonium</name>
    <name type="common">Jimsonweed</name>
    <name type="synonym">Common thornapple</name>
    <dbReference type="NCBI Taxonomy" id="4076"/>
    <lineage>
        <taxon>Eukaryota</taxon>
        <taxon>Viridiplantae</taxon>
        <taxon>Streptophyta</taxon>
        <taxon>Embryophyta</taxon>
        <taxon>Tracheophyta</taxon>
        <taxon>Spermatophyta</taxon>
        <taxon>Magnoliopsida</taxon>
        <taxon>eudicotyledons</taxon>
        <taxon>Gunneridae</taxon>
        <taxon>Pentapetalae</taxon>
        <taxon>asterids</taxon>
        <taxon>lamiids</taxon>
        <taxon>Solanales</taxon>
        <taxon>Solanaceae</taxon>
        <taxon>Solanoideae</taxon>
        <taxon>Datureae</taxon>
        <taxon>Datura</taxon>
    </lineage>
</organism>
<proteinExistence type="predicted"/>
<feature type="signal peptide" evidence="1">
    <location>
        <begin position="1"/>
        <end position="21"/>
    </location>
</feature>
<dbReference type="Pfam" id="PF00314">
    <property type="entry name" value="Thaumatin"/>
    <property type="match status" value="1"/>
</dbReference>